<dbReference type="Proteomes" id="UP000800038">
    <property type="component" value="Unassembled WGS sequence"/>
</dbReference>
<protein>
    <submittedName>
        <fullName evidence="1">Uncharacterized protein</fullName>
    </submittedName>
</protein>
<reference evidence="1" key="1">
    <citation type="journal article" date="2020" name="Stud. Mycol.">
        <title>101 Dothideomycetes genomes: a test case for predicting lifestyles and emergence of pathogens.</title>
        <authorList>
            <person name="Haridas S."/>
            <person name="Albert R."/>
            <person name="Binder M."/>
            <person name="Bloem J."/>
            <person name="Labutti K."/>
            <person name="Salamov A."/>
            <person name="Andreopoulos B."/>
            <person name="Baker S."/>
            <person name="Barry K."/>
            <person name="Bills G."/>
            <person name="Bluhm B."/>
            <person name="Cannon C."/>
            <person name="Castanera R."/>
            <person name="Culley D."/>
            <person name="Daum C."/>
            <person name="Ezra D."/>
            <person name="Gonzalez J."/>
            <person name="Henrissat B."/>
            <person name="Kuo A."/>
            <person name="Liang C."/>
            <person name="Lipzen A."/>
            <person name="Lutzoni F."/>
            <person name="Magnuson J."/>
            <person name="Mondo S."/>
            <person name="Nolan M."/>
            <person name="Ohm R."/>
            <person name="Pangilinan J."/>
            <person name="Park H.-J."/>
            <person name="Ramirez L."/>
            <person name="Alfaro M."/>
            <person name="Sun H."/>
            <person name="Tritt A."/>
            <person name="Yoshinaga Y."/>
            <person name="Zwiers L.-H."/>
            <person name="Turgeon B."/>
            <person name="Goodwin S."/>
            <person name="Spatafora J."/>
            <person name="Crous P."/>
            <person name="Grigoriev I."/>
        </authorList>
    </citation>
    <scope>NUCLEOTIDE SEQUENCE</scope>
    <source>
        <strain evidence="1">CBS 161.51</strain>
    </source>
</reference>
<proteinExistence type="predicted"/>
<gene>
    <name evidence="1" type="ORF">EJ02DRAFT_454288</name>
</gene>
<accession>A0A6A5SP74</accession>
<sequence>MSGSASIIPDPSAAKGPTLDSVLQNLQARTVGSKFISDIVVPLLKQRYEAETFTVSIENGYWPSCVEKADLLAAVVLKCMVEGFQDTVKRALFKGDRSDSLCNKLMDQDAEFFITMLMLLKSTESMRKTEKK</sequence>
<keyword evidence="2" id="KW-1185">Reference proteome</keyword>
<dbReference type="AlphaFoldDB" id="A0A6A5SP74"/>
<name>A0A6A5SP74_9PLEO</name>
<evidence type="ECO:0000313" key="2">
    <source>
        <dbReference type="Proteomes" id="UP000800038"/>
    </source>
</evidence>
<dbReference type="EMBL" id="ML976035">
    <property type="protein sequence ID" value="KAF1942425.1"/>
    <property type="molecule type" value="Genomic_DNA"/>
</dbReference>
<organism evidence="1 2">
    <name type="scientific">Clathrospora elynae</name>
    <dbReference type="NCBI Taxonomy" id="706981"/>
    <lineage>
        <taxon>Eukaryota</taxon>
        <taxon>Fungi</taxon>
        <taxon>Dikarya</taxon>
        <taxon>Ascomycota</taxon>
        <taxon>Pezizomycotina</taxon>
        <taxon>Dothideomycetes</taxon>
        <taxon>Pleosporomycetidae</taxon>
        <taxon>Pleosporales</taxon>
        <taxon>Diademaceae</taxon>
        <taxon>Clathrospora</taxon>
    </lineage>
</organism>
<evidence type="ECO:0000313" key="1">
    <source>
        <dbReference type="EMBL" id="KAF1942425.1"/>
    </source>
</evidence>